<dbReference type="InterPro" id="IPR010607">
    <property type="entry name" value="DUF1194"/>
</dbReference>
<dbReference type="Gene3D" id="3.40.50.410">
    <property type="entry name" value="von Willebrand factor, type A domain"/>
    <property type="match status" value="1"/>
</dbReference>
<evidence type="ECO:0000256" key="1">
    <source>
        <dbReference type="SAM" id="SignalP"/>
    </source>
</evidence>
<dbReference type="EMBL" id="RDRB01000012">
    <property type="protein sequence ID" value="ROT96299.1"/>
    <property type="molecule type" value="Genomic_DNA"/>
</dbReference>
<organism evidence="2 3">
    <name type="scientific">Histidinibacterium lentulum</name>
    <dbReference type="NCBI Taxonomy" id="2480588"/>
    <lineage>
        <taxon>Bacteria</taxon>
        <taxon>Pseudomonadati</taxon>
        <taxon>Pseudomonadota</taxon>
        <taxon>Alphaproteobacteria</taxon>
        <taxon>Rhodobacterales</taxon>
        <taxon>Paracoccaceae</taxon>
        <taxon>Histidinibacterium</taxon>
    </lineage>
</organism>
<dbReference type="Pfam" id="PF06707">
    <property type="entry name" value="DUF1194"/>
    <property type="match status" value="1"/>
</dbReference>
<evidence type="ECO:0000313" key="3">
    <source>
        <dbReference type="Proteomes" id="UP000268016"/>
    </source>
</evidence>
<dbReference type="RefSeq" id="WP_123643868.1">
    <property type="nucleotide sequence ID" value="NZ_ML119092.1"/>
</dbReference>
<dbReference type="SUPFAM" id="SSF53300">
    <property type="entry name" value="vWA-like"/>
    <property type="match status" value="1"/>
</dbReference>
<accession>A0A3N2QM78</accession>
<keyword evidence="1" id="KW-0732">Signal</keyword>
<feature type="chain" id="PRO_5018197502" evidence="1">
    <location>
        <begin position="17"/>
        <end position="232"/>
    </location>
</feature>
<proteinExistence type="predicted"/>
<gene>
    <name evidence="2" type="ORF">EAT49_18860</name>
</gene>
<feature type="signal peptide" evidence="1">
    <location>
        <begin position="1"/>
        <end position="16"/>
    </location>
</feature>
<evidence type="ECO:0000313" key="2">
    <source>
        <dbReference type="EMBL" id="ROT96299.1"/>
    </source>
</evidence>
<dbReference type="AlphaFoldDB" id="A0A3N2QM78"/>
<reference evidence="2 3" key="1">
    <citation type="submission" date="2018-10" db="EMBL/GenBank/DDBJ databases">
        <title>Histidinibacterium lentulum gen. nov., sp. nov., a marine bacterium from the culture broth of Picochlorum sp. 122.</title>
        <authorList>
            <person name="Wang G."/>
        </authorList>
    </citation>
    <scope>NUCLEOTIDE SEQUENCE [LARGE SCALE GENOMIC DNA]</scope>
    <source>
        <strain evidence="2 3">B17</strain>
    </source>
</reference>
<dbReference type="InterPro" id="IPR036465">
    <property type="entry name" value="vWFA_dom_sf"/>
</dbReference>
<dbReference type="OrthoDB" id="9792179at2"/>
<dbReference type="Proteomes" id="UP000268016">
    <property type="component" value="Unassembled WGS sequence"/>
</dbReference>
<sequence length="232" mass="24496">MRCLALLLALASPALAQDTDLELVLLADASGSIDATEIRLQRQGYAEALTDPAVLSAIENTAYGSIAVTYIEWAANQAVVVDWTVIATAEDAEAFAAELMIPPRLASGRNAIGAALLAGLAAIETNDISGWRRVIDFSGDSASNYSGSSIAEARETVLNAGVTINGLPILTERPWLLEVYEREIIGGPNSFAIAADSRATFVEALRRKLILEISGLTPRDETVIAEAPAGTR</sequence>
<protein>
    <submittedName>
        <fullName evidence="2">DUF1194 domain-containing protein</fullName>
    </submittedName>
</protein>
<comment type="caution">
    <text evidence="2">The sequence shown here is derived from an EMBL/GenBank/DDBJ whole genome shotgun (WGS) entry which is preliminary data.</text>
</comment>
<name>A0A3N2QM78_9RHOB</name>
<keyword evidence="3" id="KW-1185">Reference proteome</keyword>